<dbReference type="SUPFAM" id="SSF50939">
    <property type="entry name" value="Sialidases"/>
    <property type="match status" value="1"/>
</dbReference>
<accession>A0A517ZLP9</accession>
<dbReference type="KEGG" id="sdyn:Mal52_18830"/>
<organism evidence="2 3">
    <name type="scientific">Symmachiella dynata</name>
    <dbReference type="NCBI Taxonomy" id="2527995"/>
    <lineage>
        <taxon>Bacteria</taxon>
        <taxon>Pseudomonadati</taxon>
        <taxon>Planctomycetota</taxon>
        <taxon>Planctomycetia</taxon>
        <taxon>Planctomycetales</taxon>
        <taxon>Planctomycetaceae</taxon>
        <taxon>Symmachiella</taxon>
    </lineage>
</organism>
<dbReference type="AlphaFoldDB" id="A0A517ZLP9"/>
<proteinExistence type="predicted"/>
<dbReference type="Gene3D" id="2.120.10.10">
    <property type="match status" value="1"/>
</dbReference>
<feature type="signal peptide" evidence="1">
    <location>
        <begin position="1"/>
        <end position="22"/>
    </location>
</feature>
<keyword evidence="1" id="KW-0732">Signal</keyword>
<dbReference type="Proteomes" id="UP000319383">
    <property type="component" value="Chromosome"/>
</dbReference>
<evidence type="ECO:0000313" key="2">
    <source>
        <dbReference type="EMBL" id="QDU43409.1"/>
    </source>
</evidence>
<dbReference type="EMBL" id="CP036276">
    <property type="protein sequence ID" value="QDU43409.1"/>
    <property type="molecule type" value="Genomic_DNA"/>
</dbReference>
<evidence type="ECO:0000256" key="1">
    <source>
        <dbReference type="SAM" id="SignalP"/>
    </source>
</evidence>
<protein>
    <recommendedName>
        <fullName evidence="4">Sialidase</fullName>
    </recommendedName>
</protein>
<reference evidence="2 3" key="1">
    <citation type="submission" date="2019-02" db="EMBL/GenBank/DDBJ databases">
        <title>Deep-cultivation of Planctomycetes and their phenomic and genomic characterization uncovers novel biology.</title>
        <authorList>
            <person name="Wiegand S."/>
            <person name="Jogler M."/>
            <person name="Boedeker C."/>
            <person name="Pinto D."/>
            <person name="Vollmers J."/>
            <person name="Rivas-Marin E."/>
            <person name="Kohn T."/>
            <person name="Peeters S.H."/>
            <person name="Heuer A."/>
            <person name="Rast P."/>
            <person name="Oberbeckmann S."/>
            <person name="Bunk B."/>
            <person name="Jeske O."/>
            <person name="Meyerdierks A."/>
            <person name="Storesund J.E."/>
            <person name="Kallscheuer N."/>
            <person name="Luecker S."/>
            <person name="Lage O.M."/>
            <person name="Pohl T."/>
            <person name="Merkel B.J."/>
            <person name="Hornburger P."/>
            <person name="Mueller R.-W."/>
            <person name="Bruemmer F."/>
            <person name="Labrenz M."/>
            <person name="Spormann A.M."/>
            <person name="Op den Camp H."/>
            <person name="Overmann J."/>
            <person name="Amann R."/>
            <person name="Jetten M.S.M."/>
            <person name="Mascher T."/>
            <person name="Medema M.H."/>
            <person name="Devos D.P."/>
            <person name="Kaster A.-K."/>
            <person name="Ovreas L."/>
            <person name="Rohde M."/>
            <person name="Galperin M.Y."/>
            <person name="Jogler C."/>
        </authorList>
    </citation>
    <scope>NUCLEOTIDE SEQUENCE [LARGE SCALE GENOMIC DNA]</scope>
    <source>
        <strain evidence="2 3">Mal52</strain>
    </source>
</reference>
<keyword evidence="3" id="KW-1185">Reference proteome</keyword>
<name>A0A517ZLP9_9PLAN</name>
<dbReference type="RefSeq" id="WP_145375518.1">
    <property type="nucleotide sequence ID" value="NZ_CP036276.1"/>
</dbReference>
<feature type="chain" id="PRO_5021901263" description="Sialidase" evidence="1">
    <location>
        <begin position="23"/>
        <end position="395"/>
    </location>
</feature>
<gene>
    <name evidence="2" type="ORF">Mal52_18830</name>
</gene>
<dbReference type="InterPro" id="IPR036278">
    <property type="entry name" value="Sialidase_sf"/>
</dbReference>
<sequence length="395" mass="44955" precursor="true">MLQYYFIITALSVSLLPVTAQAVEPVPLKFENLTSINGTNQWDWWQARTAYVPVKKPYYVTTMSETGKTGTHNFHDIYQTFSEDGGQIWSQPEIIPTLRRHEQSDGYEVAPGDLWPKWHAPSQTVLITGKTFNFKDGTKENFTRERVSYAVMDPQTRKWGPLKFLKTPEKDHAGFPIIAPNAGCNQRVDLPDGDVLLPVRYQRDAKKRNYTSVVMRCGFDGKTLTYKEHGSELNLPKRRGFYEPSLEEFQGNFYFTLRTDRSAFVTSGSDGIHFDPPQEWKFDDGKLLGSHNTQQHWVTVGDGLFLIYTRRGANNDHIIRNRAPLFLGQVDPKTLRVIRKTERVLLPENHAALGNSGTCRISGNESWVTCGEGMLARGKRKGDNNKVLIVKITPE</sequence>
<evidence type="ECO:0008006" key="4">
    <source>
        <dbReference type="Google" id="ProtNLM"/>
    </source>
</evidence>
<evidence type="ECO:0000313" key="3">
    <source>
        <dbReference type="Proteomes" id="UP000319383"/>
    </source>
</evidence>